<proteinExistence type="predicted"/>
<organism evidence="2">
    <name type="scientific">Cladocopium goreaui</name>
    <dbReference type="NCBI Taxonomy" id="2562237"/>
    <lineage>
        <taxon>Eukaryota</taxon>
        <taxon>Sar</taxon>
        <taxon>Alveolata</taxon>
        <taxon>Dinophyceae</taxon>
        <taxon>Suessiales</taxon>
        <taxon>Symbiodiniaceae</taxon>
        <taxon>Cladocopium</taxon>
    </lineage>
</organism>
<protein>
    <submittedName>
        <fullName evidence="2">Uncharacterized protein</fullName>
    </submittedName>
</protein>
<accession>A0A9P1D069</accession>
<dbReference type="InterPro" id="IPR011010">
    <property type="entry name" value="DNA_brk_join_enz"/>
</dbReference>
<evidence type="ECO:0000313" key="4">
    <source>
        <dbReference type="Proteomes" id="UP001152797"/>
    </source>
</evidence>
<feature type="compositionally biased region" description="Low complexity" evidence="1">
    <location>
        <begin position="799"/>
        <end position="811"/>
    </location>
</feature>
<name>A0A9P1D069_9DINO</name>
<feature type="region of interest" description="Disordered" evidence="1">
    <location>
        <begin position="753"/>
        <end position="811"/>
    </location>
</feature>
<evidence type="ECO:0000313" key="2">
    <source>
        <dbReference type="EMBL" id="CAI4001414.1"/>
    </source>
</evidence>
<feature type="compositionally biased region" description="Basic and acidic residues" evidence="1">
    <location>
        <begin position="786"/>
        <end position="795"/>
    </location>
</feature>
<reference evidence="2" key="1">
    <citation type="submission" date="2022-10" db="EMBL/GenBank/DDBJ databases">
        <authorList>
            <person name="Chen Y."/>
            <person name="Dougan E. K."/>
            <person name="Chan C."/>
            <person name="Rhodes N."/>
            <person name="Thang M."/>
        </authorList>
    </citation>
    <scope>NUCLEOTIDE SEQUENCE</scope>
</reference>
<feature type="region of interest" description="Disordered" evidence="1">
    <location>
        <begin position="127"/>
        <end position="151"/>
    </location>
</feature>
<dbReference type="Proteomes" id="UP001152797">
    <property type="component" value="Unassembled WGS sequence"/>
</dbReference>
<reference evidence="3 4" key="2">
    <citation type="submission" date="2024-05" db="EMBL/GenBank/DDBJ databases">
        <authorList>
            <person name="Chen Y."/>
            <person name="Shah S."/>
            <person name="Dougan E. K."/>
            <person name="Thang M."/>
            <person name="Chan C."/>
        </authorList>
    </citation>
    <scope>NUCLEOTIDE SEQUENCE [LARGE SCALE GENOMIC DNA]</scope>
</reference>
<dbReference type="EMBL" id="CAMXCT010002935">
    <property type="protein sequence ID" value="CAI4001414.1"/>
    <property type="molecule type" value="Genomic_DNA"/>
</dbReference>
<feature type="compositionally biased region" description="Basic and acidic residues" evidence="1">
    <location>
        <begin position="753"/>
        <end position="778"/>
    </location>
</feature>
<dbReference type="OrthoDB" id="422874at2759"/>
<comment type="caution">
    <text evidence="2">The sequence shown here is derived from an EMBL/GenBank/DDBJ whole genome shotgun (WGS) entry which is preliminary data.</text>
</comment>
<evidence type="ECO:0000256" key="1">
    <source>
        <dbReference type="SAM" id="MobiDB-lite"/>
    </source>
</evidence>
<evidence type="ECO:0000313" key="3">
    <source>
        <dbReference type="EMBL" id="CAL4788726.1"/>
    </source>
</evidence>
<sequence length="1965" mass="220594">MNPVRPLLQGNECKAFYVVLKFLNHLFNSFGRIDWLHFIPKKEDRLEFGCDLQTAKTPSLDGNFNHGAFLSGDKLHMKMDSVKQWLQSQDDEFYPTISESISRDRGIDFHPDHVYASFQTWMEKVGNTEPLGEPETKNEEQQEQEENAEPYSTKSELYKYFAGKGPTEMISSFLHDERNNGYAVILCDLSQPLESEYVTNQDTICAGPDEALLWAGERAAGSWFEMIVKIAIILQSVAFSRRLRFTLPSTSPLLDLPHWIQGEFKLLHAAWDFGCHLMSGILWANLIHSYRLPHAAAVYLLPDGERRDKALNRVKQMVRTLLRAEQQYVTDKVKNLYLGNCLKDIGWNFHQLPREIMAFLLQDLDEQLLTLFHKLYFGPSTTKEICESTFSWLHYKVHSTSRNSVMSDWSKYVYCILSPYTAASGMNQLLPDEDDWHIVQSAAGKELRSTAAKFMSIQSTEMPESVPGMTVESMDKTWRKAGVLSDERSIAAMAYILEEEDNEWSHISMHWTGVLLVHGEVYYHKPTGTYLLAMGCRTWCAFGLHMEKVSAQGKDFLVVKPQQAIPMINHAFDSSSPWQHVPVQRKLPATMDITLHVGTAVEILAREDDGEFSLLKAAIQAKVFLLAEHLKTITAHLKLEIPRFPNGSGAKGSVIKVDHARALVRFLFATQSREDQEKLVNFLAPPPKKKTVPDADVDEDSMVLAMIAQLDPENACAFEKMGLLAKEKIAETYRQEGAEKLKQNVREQQDLAAQKREPLLHPGKDAPEDALDEKEPSKKNAASGSEHPDQPDAQKKQRTSTTPPTLKSLLPHQGGKLAKEVWWNSLHPDMKEDRPHVFVIHDFLKTKILPQNEDSAGPASEEKRLAKTRLEMAVASMLECSMRWLDFLGGAAWGLVLDRNPSPVVECLCRCECEALPCPASSWWWELLKIGISIILGCIIQGCQLIHRLGQWKRPHAVSDPSLGRAETEVNPTKSSTDTIPMEVLAQQQLQALRKKQLILATCACGRGWHIILTPDGDMYPELISLENDDITGFRVSHNGELPHGLTDAISYRIRQLPDAAAMQQLRLDARHAAAALAFPPGAGPQVAAPPMAAPAAVAGDAAPGNVTWVVIETEGNRQRGETVGLDGSEIIQGNIGLKNFNGTWAAIRRLQADEVEKYPGKEASADARLLGLEFQGLSRDERIWRDVAKDSKQEDLPDWTVPGPRTSGWCVKYLNRKSGGPPDHHKWWVSTNGLQADSWGVAEHENLMKIVDRLGRYDGLDLANLAGVELLFRRLQLIEYFWSEKGPGGGKAGGKGSKDKKSYDLSYRAEAAVFSGTHREYGDVMIAPDLLEYVSKEIEKDASIMKQVRKAREERGALSELRASMGYSGEPASLANFRFDLVKRGIEYQQFVRRLHNANLIDFRLSIREEAGLFVVWKKSGKQSLVQPELQLVKLSEVSVNEACPLMLLRKGCSRLMRHTGAVGSGFGLGSPAPGQAGGNRKQQKVTKAANRIAQHGNQRLPAPKDIHTRTFLEEKTITIPRMKSYEVAWERLTHFAKQQKYPMSTLEQVDAAAAWWMDVLFFEGEGVSGAMTMMAAIKHMRTDVPRLNALVRCSRALRSFRRLAPPQARVPIPYPMLAQMIMHIVSQLNQPMVGVHLALTWSLCCRPGESPKLKYRQLVAPNQVSRRWSVILSESSPIEGKSQPSKTHELDEAVMIDHPYMQWLGVVLKHLKSKASSSQSVFDFDMAHVTKHWHLAADACGFHPHGIQCVYQIRHGSASTDRLTQQRSVEELMKRGRWKSLSSLRRYEQGGRLSQVFGSLSAVQQKAALKAEKQLPSTLARCVGCSKLPNAVVEIDIETDPQHDLSKRALQNFLVLLIKLDKIAAVWSDEQLWGLSGLSLKDKERVLTCHIDFSLVPRLCTSHKGICSHTNKPHVQLCGQQYGQFLTLLAQPYPKKLCNRIATVFHSAMLESLSRPMMKLLGF</sequence>
<gene>
    <name evidence="2" type="ORF">C1SCF055_LOCUS27464</name>
</gene>
<dbReference type="EMBL" id="CAMXCT020002935">
    <property type="protein sequence ID" value="CAL1154789.1"/>
    <property type="molecule type" value="Genomic_DNA"/>
</dbReference>
<keyword evidence="4" id="KW-1185">Reference proteome</keyword>
<dbReference type="SUPFAM" id="SSF56349">
    <property type="entry name" value="DNA breaking-rejoining enzymes"/>
    <property type="match status" value="1"/>
</dbReference>
<dbReference type="EMBL" id="CAMXCT030002935">
    <property type="protein sequence ID" value="CAL4788726.1"/>
    <property type="molecule type" value="Genomic_DNA"/>
</dbReference>
<dbReference type="GO" id="GO:0003677">
    <property type="term" value="F:DNA binding"/>
    <property type="evidence" value="ECO:0007669"/>
    <property type="project" value="InterPro"/>
</dbReference>